<dbReference type="EMBL" id="JANFNG010000036">
    <property type="protein sequence ID" value="MCQ4084507.1"/>
    <property type="molecule type" value="Genomic_DNA"/>
</dbReference>
<organism evidence="2 3">
    <name type="scientific">Streptomyces humicola</name>
    <dbReference type="NCBI Taxonomy" id="2953240"/>
    <lineage>
        <taxon>Bacteria</taxon>
        <taxon>Bacillati</taxon>
        <taxon>Actinomycetota</taxon>
        <taxon>Actinomycetes</taxon>
        <taxon>Kitasatosporales</taxon>
        <taxon>Streptomycetaceae</taxon>
        <taxon>Streptomyces</taxon>
    </lineage>
</organism>
<evidence type="ECO:0000256" key="1">
    <source>
        <dbReference type="SAM" id="MobiDB-lite"/>
    </source>
</evidence>
<accession>A0ABT1Q3K4</accession>
<evidence type="ECO:0000313" key="3">
    <source>
        <dbReference type="Proteomes" id="UP001057702"/>
    </source>
</evidence>
<dbReference type="Proteomes" id="UP001057702">
    <property type="component" value="Unassembled WGS sequence"/>
</dbReference>
<protein>
    <submittedName>
        <fullName evidence="2">Serine/threonine-protein phosphatase</fullName>
    </submittedName>
</protein>
<reference evidence="2" key="1">
    <citation type="submission" date="2022-06" db="EMBL/GenBank/DDBJ databases">
        <title>Draft genome sequence of Streptomyces sp. RB6PN25 isolated from peat swamp forest in Thailand.</title>
        <authorList>
            <person name="Duangmal K."/>
            <person name="Klaysubun C."/>
        </authorList>
    </citation>
    <scope>NUCLEOTIDE SEQUENCE</scope>
    <source>
        <strain evidence="2">RB6PN25</strain>
    </source>
</reference>
<feature type="region of interest" description="Disordered" evidence="1">
    <location>
        <begin position="27"/>
        <end position="57"/>
    </location>
</feature>
<proteinExistence type="predicted"/>
<gene>
    <name evidence="2" type="ORF">NGB36_29025</name>
</gene>
<comment type="caution">
    <text evidence="2">The sequence shown here is derived from an EMBL/GenBank/DDBJ whole genome shotgun (WGS) entry which is preliminary data.</text>
</comment>
<evidence type="ECO:0000313" key="2">
    <source>
        <dbReference type="EMBL" id="MCQ4084507.1"/>
    </source>
</evidence>
<sequence length="94" mass="10185">MCTDGAVEARDCTGAFYPLAERLRSHVIARHGPDGEQDQNQNQNQAMDQNQEQEQAPAEVVDFIHADLTRYAAALTLTDDVAVIAVSPAAPHTP</sequence>
<feature type="compositionally biased region" description="Low complexity" evidence="1">
    <location>
        <begin position="38"/>
        <end position="56"/>
    </location>
</feature>
<name>A0ABT1Q3K4_9ACTN</name>
<keyword evidence="3" id="KW-1185">Reference proteome</keyword>